<feature type="coiled-coil region" evidence="1">
    <location>
        <begin position="431"/>
        <end position="458"/>
    </location>
</feature>
<organism evidence="3 4">
    <name type="scientific">Angomonas deanei</name>
    <dbReference type="NCBI Taxonomy" id="59799"/>
    <lineage>
        <taxon>Eukaryota</taxon>
        <taxon>Discoba</taxon>
        <taxon>Euglenozoa</taxon>
        <taxon>Kinetoplastea</taxon>
        <taxon>Metakinetoplastina</taxon>
        <taxon>Trypanosomatida</taxon>
        <taxon>Trypanosomatidae</taxon>
        <taxon>Strigomonadinae</taxon>
        <taxon>Angomonas</taxon>
    </lineage>
</organism>
<accession>A0A7G2CE60</accession>
<name>A0A7G2CE60_9TRYP</name>
<dbReference type="PANTHER" id="PTHR23159">
    <property type="entry name" value="CENTROSOMAL PROTEIN 2"/>
    <property type="match status" value="1"/>
</dbReference>
<keyword evidence="4" id="KW-1185">Reference proteome</keyword>
<reference evidence="3 4" key="1">
    <citation type="submission" date="2020-08" db="EMBL/GenBank/DDBJ databases">
        <authorList>
            <person name="Newling K."/>
            <person name="Davey J."/>
            <person name="Forrester S."/>
        </authorList>
    </citation>
    <scope>NUCLEOTIDE SEQUENCE [LARGE SCALE GENOMIC DNA]</scope>
    <source>
        <strain evidence="4">Crithidia deanei Carvalho (ATCC PRA-265)</strain>
    </source>
</reference>
<feature type="coiled-coil region" evidence="1">
    <location>
        <begin position="245"/>
        <end position="304"/>
    </location>
</feature>
<dbReference type="AlphaFoldDB" id="A0A7G2CE60"/>
<dbReference type="PANTHER" id="PTHR23159:SF31">
    <property type="entry name" value="CENTROSOME-ASSOCIATED PROTEIN CEP250 ISOFORM X1"/>
    <property type="match status" value="1"/>
</dbReference>
<evidence type="ECO:0000313" key="3">
    <source>
        <dbReference type="EMBL" id="CAD2217164.1"/>
    </source>
</evidence>
<evidence type="ECO:0000313" key="4">
    <source>
        <dbReference type="Proteomes" id="UP000515908"/>
    </source>
</evidence>
<keyword evidence="1" id="KW-0175">Coiled coil</keyword>
<gene>
    <name evidence="3" type="ORF">ADEAN_000464200</name>
</gene>
<sequence length="463" mass="52736">MQKELAFVNEKNTALEGQLQRLFTSGMNEAPPANQKETPPPSEELEVLQKEVEALKAQNEKYRGHYKKENQKRIKLEEVNKTLNQENAELKDTLKGYQREVNEKELNLAREASEIEEVERCKLLERECVKLRNALRERRDEAEARHCADEEQIQRHSKTIKVYEVAVKKLQKELLAYQVKAFATPRAGPPVQESKPSGKPSSTVSPEPEPDVAPEVTADEMTAPTESPAPPLLSAERGKMLEELKTTYEKRLESLEAHKKAEMKQLLVHNRELKQALASCQEELQEKKRVLNQLQRERAASRQSFLAESMSTPGKFGFSGRSSPEPTPLSVGADLLSPSQSIMLNEIESRYDPENMSVTEAVQLENEALLQRLSIMQEEKWSMSGHIEDLQHRCANQQEELKIQSNMLNHIISVKNTILPPGQEGSPQSNLKFLQTLLQETLEKNLTLEKENDNLKLKVARHE</sequence>
<dbReference type="EMBL" id="LR877152">
    <property type="protein sequence ID" value="CAD2217164.1"/>
    <property type="molecule type" value="Genomic_DNA"/>
</dbReference>
<feature type="region of interest" description="Disordered" evidence="2">
    <location>
        <begin position="186"/>
        <end position="213"/>
    </location>
</feature>
<feature type="region of interest" description="Disordered" evidence="2">
    <location>
        <begin position="22"/>
        <end position="43"/>
    </location>
</feature>
<dbReference type="VEuPathDB" id="TriTrypDB:ADEAN_000464200"/>
<dbReference type="Proteomes" id="UP000515908">
    <property type="component" value="Chromosome 08"/>
</dbReference>
<feature type="coiled-coil region" evidence="1">
    <location>
        <begin position="45"/>
        <end position="180"/>
    </location>
</feature>
<evidence type="ECO:0000256" key="1">
    <source>
        <dbReference type="SAM" id="Coils"/>
    </source>
</evidence>
<evidence type="ECO:0000256" key="2">
    <source>
        <dbReference type="SAM" id="MobiDB-lite"/>
    </source>
</evidence>
<protein>
    <submittedName>
        <fullName evidence="3">Uncharacterized protein</fullName>
    </submittedName>
</protein>
<feature type="coiled-coil region" evidence="1">
    <location>
        <begin position="359"/>
        <end position="407"/>
    </location>
</feature>
<proteinExistence type="predicted"/>